<keyword evidence="3 9" id="KW-0479">Metal-binding</keyword>
<dbReference type="Gene3D" id="3.30.40.10">
    <property type="entry name" value="Zinc/RING finger domain, C3HC4 (zinc finger)"/>
    <property type="match status" value="1"/>
</dbReference>
<evidence type="ECO:0000256" key="3">
    <source>
        <dbReference type="ARBA" id="ARBA00022771"/>
    </source>
</evidence>
<dbReference type="GO" id="GO:0008610">
    <property type="term" value="P:lipid biosynthetic process"/>
    <property type="evidence" value="ECO:0007669"/>
    <property type="project" value="InterPro"/>
</dbReference>
<evidence type="ECO:0000256" key="9">
    <source>
        <dbReference type="PROSITE-ProRule" id="PRU00175"/>
    </source>
</evidence>
<evidence type="ECO:0000256" key="11">
    <source>
        <dbReference type="SAM" id="Phobius"/>
    </source>
</evidence>
<dbReference type="GO" id="GO:0050479">
    <property type="term" value="F:glyceryl-ether monooxygenase activity"/>
    <property type="evidence" value="ECO:0007669"/>
    <property type="project" value="TreeGrafter"/>
</dbReference>
<evidence type="ECO:0000256" key="10">
    <source>
        <dbReference type="SAM" id="MobiDB-lite"/>
    </source>
</evidence>
<dbReference type="InterPro" id="IPR043866">
    <property type="entry name" value="TTC3/DZIP3_dom"/>
</dbReference>
<sequence>MNESYQGNCFNYFKNVGILWYIVNPYESAFESVKEVPDYQYKSWFPFFLLIILEQLILLWKKKSSFRFNDHITSLSHWMLQESGRIFFRGAEYYLYIYINNNYRLINLPWNSLWSWYITLIGVDFCYYWVHRANHEVHFLWSQHQVHHSSEEFNLVVGLRQSILHQWCSFIFYLPLALFIPPANFIAHHQFNLIYQLWIHTTVIEDLGVLEFIFNTPKHHRVHHGCNLYCLDKNYGGVLIIWDRLFGTFINELKDTEIIYGLVVSPRTFNPLYLQTFYTKAMIDKSLKMETFGDKLSVYWKGPSWFPGSPRLGLDEYKINVTSRKKYNPSLATWMKFYITIHFSIAFYMHFYLYSQEQDWQLVMIKNAFALTSIGLLFDRHKYAIIIELMRCISNLLDMLIHLQPELIEKVNKHIVTIIKMPETCYQAHKCLENSEAVMTLQKAAEAYNSSLYQLAVTHYKSAIVLLKSTSDYEGSPLISVIQYLICKCLIKTSQLASLIEAKDTLINLIETTDRLPMLYYLLSSLYIKTFCYKEADKLINYCLSILNSSTSITSFNIPTTNEVIPESTFEELSRLLVQLKDECSGWHRPDAICFMKNCNSTSLSNLLDRDIYFKSPAFNGLVVVTCNNNINPCVFNFHINCWKLKKEELSPNIKLSDKDFLNWKCFTPNCDNFDQSSIIRKIDIYNSDNTIKSHVALPEKIVKQQQTPKGAVRKQKINNHKITPKVTRPRNISNIISKSDNLSTNVKNKYKKIRNNEEMVLISHLIKLIQVRNSNYGIEQGKDWRPDLSYYGDSSMIVSEDMYPEIIDIEDEGLKQKKDFLYSYFYEYVSCNAPVKKDTLMKKWVEAKTLISNCEFILYELKCPTVVEFLLKSMKFAMVGEYICTPATLPDAYKRVSDNVCGILKCLMKKGGDSDSDDDLVNEEFLKSLNSFDSSVGVDHTDDSTANDYASKKNVLLFNIRLARNEYLIIDKLQTVLIYSTGTMLPLSNAEWMMPIEKMEKLCFDLDNDYSKKLELLNDEEYCKAIESISCIGNVLPHLPKRDLTLLIQIAFNLYRDNLRRVDPSFNQAPGYPPGFNQTSLYENPLIYQQRPQFWNQISSPANFNSNYQQFLPRNNPVYPAWNSKLFGGNINNNNNNNNNISNNNINDQNNINGQWSLKATDNKIDLIDINSKKEFINYDEINSKGSLSDMKEKTHAFNYTELPESLNNDKVHQVLNYNCEEDLAKVLEDWKSIWEDKIDFKESEYSEFKVYKEEMGGDKKEVEEEMGGELKEEIGNKKSHSMDKLLRELRAKHRGVLEYDLLYCVEAVRKKYNGSLSGLTFAEIIGEVEKLLPGRERLQLRNYDRRIFSKKQVKKLEKVEGTKSANSQKVEKKSTSKSNPWATLDGYQWTNEDFGENECIICTEAIIKFGKVPSYTLRCKHTFHKKCIKNWFNQNQSCPICRIHCIIDDEFPPLS</sequence>
<dbReference type="Proteomes" id="UP000826195">
    <property type="component" value="Unassembled WGS sequence"/>
</dbReference>
<comment type="caution">
    <text evidence="13">The sequence shown here is derived from an EMBL/GenBank/DDBJ whole genome shotgun (WGS) entry which is preliminary data.</text>
</comment>
<feature type="transmembrane region" description="Helical" evidence="11">
    <location>
        <begin position="43"/>
        <end position="60"/>
    </location>
</feature>
<dbReference type="Pfam" id="PF04116">
    <property type="entry name" value="FA_hydroxylase"/>
    <property type="match status" value="1"/>
</dbReference>
<comment type="subcellular location">
    <subcellularLocation>
        <location evidence="1">Endomembrane system</location>
        <topology evidence="1">Multi-pass membrane protein</topology>
    </subcellularLocation>
</comment>
<dbReference type="PROSITE" id="PS50089">
    <property type="entry name" value="ZF_RING_2"/>
    <property type="match status" value="1"/>
</dbReference>
<dbReference type="PANTHER" id="PTHR21624:SF1">
    <property type="entry name" value="ALKYLGLYCEROL MONOOXYGENASE"/>
    <property type="match status" value="1"/>
</dbReference>
<feature type="transmembrane region" description="Helical" evidence="11">
    <location>
        <begin position="164"/>
        <end position="187"/>
    </location>
</feature>
<evidence type="ECO:0000313" key="13">
    <source>
        <dbReference type="EMBL" id="KAH0552062.1"/>
    </source>
</evidence>
<dbReference type="SMART" id="SM00184">
    <property type="entry name" value="RING"/>
    <property type="match status" value="1"/>
</dbReference>
<name>A0AAV7IHR8_COTGL</name>
<dbReference type="InterPro" id="IPR051689">
    <property type="entry name" value="Sterol_desaturase/TMEM195"/>
</dbReference>
<gene>
    <name evidence="13" type="ORF">KQX54_004851</name>
</gene>
<protein>
    <recommendedName>
        <fullName evidence="12">RING-type domain-containing protein</fullName>
    </recommendedName>
</protein>
<feature type="transmembrane region" description="Helical" evidence="11">
    <location>
        <begin position="334"/>
        <end position="354"/>
    </location>
</feature>
<dbReference type="GO" id="GO:0005506">
    <property type="term" value="F:iron ion binding"/>
    <property type="evidence" value="ECO:0007669"/>
    <property type="project" value="InterPro"/>
</dbReference>
<keyword evidence="5 11" id="KW-1133">Transmembrane helix</keyword>
<keyword evidence="8 11" id="KW-0472">Membrane</keyword>
<dbReference type="GO" id="GO:0005783">
    <property type="term" value="C:endoplasmic reticulum"/>
    <property type="evidence" value="ECO:0007669"/>
    <property type="project" value="TreeGrafter"/>
</dbReference>
<keyword evidence="4" id="KW-0862">Zinc</keyword>
<dbReference type="GO" id="GO:0008270">
    <property type="term" value="F:zinc ion binding"/>
    <property type="evidence" value="ECO:0007669"/>
    <property type="project" value="UniProtKB-KW"/>
</dbReference>
<feature type="transmembrane region" description="Helical" evidence="11">
    <location>
        <begin position="113"/>
        <end position="130"/>
    </location>
</feature>
<evidence type="ECO:0000256" key="6">
    <source>
        <dbReference type="ARBA" id="ARBA00023002"/>
    </source>
</evidence>
<dbReference type="GO" id="GO:0006643">
    <property type="term" value="P:membrane lipid metabolic process"/>
    <property type="evidence" value="ECO:0007669"/>
    <property type="project" value="TreeGrafter"/>
</dbReference>
<proteinExistence type="predicted"/>
<dbReference type="Pfam" id="PF19179">
    <property type="entry name" value="TTC3_DZIP3_dom"/>
    <property type="match status" value="1"/>
</dbReference>
<evidence type="ECO:0000256" key="7">
    <source>
        <dbReference type="ARBA" id="ARBA00023098"/>
    </source>
</evidence>
<dbReference type="EMBL" id="JAHXZJ010001492">
    <property type="protein sequence ID" value="KAH0552062.1"/>
    <property type="molecule type" value="Genomic_DNA"/>
</dbReference>
<feature type="domain" description="RING-type" evidence="12">
    <location>
        <begin position="1401"/>
        <end position="1444"/>
    </location>
</feature>
<dbReference type="InterPro" id="IPR013083">
    <property type="entry name" value="Znf_RING/FYVE/PHD"/>
</dbReference>
<evidence type="ECO:0000313" key="14">
    <source>
        <dbReference type="Proteomes" id="UP000826195"/>
    </source>
</evidence>
<dbReference type="Pfam" id="PF13639">
    <property type="entry name" value="zf-RING_2"/>
    <property type="match status" value="1"/>
</dbReference>
<evidence type="ECO:0000256" key="5">
    <source>
        <dbReference type="ARBA" id="ARBA00022989"/>
    </source>
</evidence>
<keyword evidence="2 11" id="KW-0812">Transmembrane</keyword>
<keyword evidence="6" id="KW-0560">Oxidoreductase</keyword>
<evidence type="ECO:0000256" key="4">
    <source>
        <dbReference type="ARBA" id="ARBA00022833"/>
    </source>
</evidence>
<dbReference type="GO" id="GO:0016020">
    <property type="term" value="C:membrane"/>
    <property type="evidence" value="ECO:0007669"/>
    <property type="project" value="GOC"/>
</dbReference>
<dbReference type="InterPro" id="IPR006694">
    <property type="entry name" value="Fatty_acid_hydroxylase"/>
</dbReference>
<organism evidence="13 14">
    <name type="scientific">Cotesia glomerata</name>
    <name type="common">Lepidopteran parasitic wasp</name>
    <name type="synonym">Apanteles glomeratus</name>
    <dbReference type="NCBI Taxonomy" id="32391"/>
    <lineage>
        <taxon>Eukaryota</taxon>
        <taxon>Metazoa</taxon>
        <taxon>Ecdysozoa</taxon>
        <taxon>Arthropoda</taxon>
        <taxon>Hexapoda</taxon>
        <taxon>Insecta</taxon>
        <taxon>Pterygota</taxon>
        <taxon>Neoptera</taxon>
        <taxon>Endopterygota</taxon>
        <taxon>Hymenoptera</taxon>
        <taxon>Apocrita</taxon>
        <taxon>Ichneumonoidea</taxon>
        <taxon>Braconidae</taxon>
        <taxon>Microgastrinae</taxon>
        <taxon>Cotesia</taxon>
    </lineage>
</organism>
<keyword evidence="3 9" id="KW-0863">Zinc-finger</keyword>
<evidence type="ECO:0000259" key="12">
    <source>
        <dbReference type="PROSITE" id="PS50089"/>
    </source>
</evidence>
<evidence type="ECO:0000256" key="8">
    <source>
        <dbReference type="ARBA" id="ARBA00023136"/>
    </source>
</evidence>
<feature type="region of interest" description="Disordered" evidence="10">
    <location>
        <begin position="1362"/>
        <end position="1381"/>
    </location>
</feature>
<evidence type="ECO:0000256" key="1">
    <source>
        <dbReference type="ARBA" id="ARBA00004127"/>
    </source>
</evidence>
<keyword evidence="7" id="KW-0443">Lipid metabolism</keyword>
<evidence type="ECO:0000256" key="2">
    <source>
        <dbReference type="ARBA" id="ARBA00022692"/>
    </source>
</evidence>
<accession>A0AAV7IHR8</accession>
<dbReference type="InterPro" id="IPR001841">
    <property type="entry name" value="Znf_RING"/>
</dbReference>
<keyword evidence="14" id="KW-1185">Reference proteome</keyword>
<dbReference type="PANTHER" id="PTHR21624">
    <property type="entry name" value="STEROL DESATURASE-RELATED PROTEIN"/>
    <property type="match status" value="1"/>
</dbReference>
<reference evidence="13 14" key="1">
    <citation type="journal article" date="2021" name="J. Hered.">
        <title>A chromosome-level genome assembly of the parasitoid wasp, Cotesia glomerata (Hymenoptera: Braconidae).</title>
        <authorList>
            <person name="Pinto B.J."/>
            <person name="Weis J.J."/>
            <person name="Gamble T."/>
            <person name="Ode P.J."/>
            <person name="Paul R."/>
            <person name="Zaspel J.M."/>
        </authorList>
    </citation>
    <scope>NUCLEOTIDE SEQUENCE [LARGE SCALE GENOMIC DNA]</scope>
    <source>
        <strain evidence="13">CgM1</strain>
    </source>
</reference>
<dbReference type="SUPFAM" id="SSF57850">
    <property type="entry name" value="RING/U-box"/>
    <property type="match status" value="1"/>
</dbReference>